<dbReference type="InterPro" id="IPR042095">
    <property type="entry name" value="SUMF_sf"/>
</dbReference>
<organism evidence="2 3">
    <name type="scientific">Sandaracinomonas limnophila</name>
    <dbReference type="NCBI Taxonomy" id="1862386"/>
    <lineage>
        <taxon>Bacteria</taxon>
        <taxon>Pseudomonadati</taxon>
        <taxon>Bacteroidota</taxon>
        <taxon>Cytophagia</taxon>
        <taxon>Cytophagales</taxon>
        <taxon>Flectobacillaceae</taxon>
        <taxon>Sandaracinomonas</taxon>
    </lineage>
</organism>
<evidence type="ECO:0000313" key="3">
    <source>
        <dbReference type="Proteomes" id="UP000282832"/>
    </source>
</evidence>
<dbReference type="InterPro" id="IPR051043">
    <property type="entry name" value="Sulfatase_Mod_Factor_Kinase"/>
</dbReference>
<protein>
    <submittedName>
        <fullName evidence="2">Formylglycine-generating enzyme family protein</fullName>
    </submittedName>
</protein>
<dbReference type="RefSeq" id="WP_127804042.1">
    <property type="nucleotide sequence ID" value="NZ_SACY01000003.1"/>
</dbReference>
<sequence>MNFVYLRVLCIVLGLFLCIQLYAQSNKNYVQQIPGTLVKFEMIAVPSGKIDNQSMSAFWIGKTEVTYDEYQLFFEEERDPEPKPPIEGPDAITRPSPPYIDFTLGMGKVGGFPANSMQQFAALMYCKWLYAKTNVFYRLPTEAEWEYAYDLGTQGAAISNVMNEAWFEENSGNKYRKVAQKLPNALGIYDMMGNVSEWVLDHYQAKKSTLPPNQAVFIEKDADALVKGGNFRSPKSELTKGFRQAADPIWNRRDPQIPKSKWWNADSPFVGFRVLRPEKQPSKEEINAFFSKYLDE</sequence>
<comment type="caution">
    <text evidence="2">The sequence shown here is derived from an EMBL/GenBank/DDBJ whole genome shotgun (WGS) entry which is preliminary data.</text>
</comment>
<evidence type="ECO:0000259" key="1">
    <source>
        <dbReference type="Pfam" id="PF03781"/>
    </source>
</evidence>
<gene>
    <name evidence="2" type="ORF">EOJ36_07765</name>
</gene>
<dbReference type="Gene3D" id="3.90.1580.10">
    <property type="entry name" value="paralog of FGE (formylglycine-generating enzyme)"/>
    <property type="match status" value="1"/>
</dbReference>
<dbReference type="PANTHER" id="PTHR23150:SF19">
    <property type="entry name" value="FORMYLGLYCINE-GENERATING ENZYME"/>
    <property type="match status" value="1"/>
</dbReference>
<evidence type="ECO:0000313" key="2">
    <source>
        <dbReference type="EMBL" id="RVU24895.1"/>
    </source>
</evidence>
<name>A0A437PRM0_9BACT</name>
<dbReference type="Proteomes" id="UP000282832">
    <property type="component" value="Unassembled WGS sequence"/>
</dbReference>
<dbReference type="InterPro" id="IPR005532">
    <property type="entry name" value="SUMF_dom"/>
</dbReference>
<reference evidence="2 3" key="1">
    <citation type="submission" date="2019-01" db="EMBL/GenBank/DDBJ databases">
        <authorList>
            <person name="Chen W.-M."/>
        </authorList>
    </citation>
    <scope>NUCLEOTIDE SEQUENCE [LARGE SCALE GENOMIC DNA]</scope>
    <source>
        <strain evidence="2 3">FSY-15</strain>
    </source>
</reference>
<accession>A0A437PRM0</accession>
<proteinExistence type="predicted"/>
<dbReference type="EMBL" id="SACY01000003">
    <property type="protein sequence ID" value="RVU24895.1"/>
    <property type="molecule type" value="Genomic_DNA"/>
</dbReference>
<dbReference type="PANTHER" id="PTHR23150">
    <property type="entry name" value="SULFATASE MODIFYING FACTOR 1, 2"/>
    <property type="match status" value="1"/>
</dbReference>
<dbReference type="InterPro" id="IPR016187">
    <property type="entry name" value="CTDL_fold"/>
</dbReference>
<dbReference type="GO" id="GO:0120147">
    <property type="term" value="F:formylglycine-generating oxidase activity"/>
    <property type="evidence" value="ECO:0007669"/>
    <property type="project" value="TreeGrafter"/>
</dbReference>
<dbReference type="SUPFAM" id="SSF56436">
    <property type="entry name" value="C-type lectin-like"/>
    <property type="match status" value="1"/>
</dbReference>
<keyword evidence="3" id="KW-1185">Reference proteome</keyword>
<dbReference type="Pfam" id="PF03781">
    <property type="entry name" value="FGE-sulfatase"/>
    <property type="match status" value="1"/>
</dbReference>
<dbReference type="AlphaFoldDB" id="A0A437PRM0"/>
<dbReference type="OrthoDB" id="1491336at2"/>
<feature type="domain" description="Sulfatase-modifying factor enzyme-like" evidence="1">
    <location>
        <begin position="53"/>
        <end position="243"/>
    </location>
</feature>